<sequence length="128" mass="14875">MMLENKWRLVGSFNWIDTSKKATPFAISHRFRSRLVKTYTSSPGLPRKWRRSGYLSVVSSVSFDGKELANFVVPINATKIFPMPLVTGFYQLIFQPVNWLPKGLRFQVFEYAGSEPDQRLINELIFLR</sequence>
<dbReference type="EMBL" id="NAPY01000073">
    <property type="protein sequence ID" value="MUL39314.1"/>
    <property type="molecule type" value="Genomic_DNA"/>
</dbReference>
<evidence type="ECO:0000313" key="1">
    <source>
        <dbReference type="EMBL" id="MUL39314.1"/>
    </source>
</evidence>
<dbReference type="AlphaFoldDB" id="A0A6N8G2Z8"/>
<name>A0A6N8G2Z8_9CHRO</name>
<dbReference type="OrthoDB" id="583031at2"/>
<comment type="caution">
    <text evidence="1">The sequence shown here is derived from an EMBL/GenBank/DDBJ whole genome shotgun (WGS) entry which is preliminary data.</text>
</comment>
<proteinExistence type="predicted"/>
<keyword evidence="2" id="KW-1185">Reference proteome</keyword>
<organism evidence="1 2">
    <name type="scientific">Gloeocapsopsis dulcis AAB1 = 1H9</name>
    <dbReference type="NCBI Taxonomy" id="1433147"/>
    <lineage>
        <taxon>Bacteria</taxon>
        <taxon>Bacillati</taxon>
        <taxon>Cyanobacteriota</taxon>
        <taxon>Cyanophyceae</taxon>
        <taxon>Oscillatoriophycideae</taxon>
        <taxon>Chroococcales</taxon>
        <taxon>Chroococcaceae</taxon>
        <taxon>Gloeocapsopsis</taxon>
        <taxon>Gloeocapsopsis dulcis</taxon>
    </lineage>
</organism>
<gene>
    <name evidence="1" type="ORF">BWI75_24250</name>
</gene>
<evidence type="ECO:0000313" key="2">
    <source>
        <dbReference type="Proteomes" id="UP000441797"/>
    </source>
</evidence>
<reference evidence="1 2" key="1">
    <citation type="journal article" date="2019" name="Front. Microbiol.">
        <title>Genomic Features for Desiccation Tolerance and Sugar Biosynthesis in the Extremophile Gloeocapsopsis sp. UTEX B3054.</title>
        <authorList>
            <person name="Urrejola C."/>
            <person name="Alcorta J."/>
            <person name="Salas L."/>
            <person name="Vasquez M."/>
            <person name="Polz M.F."/>
            <person name="Vicuna R."/>
            <person name="Diez B."/>
        </authorList>
    </citation>
    <scope>NUCLEOTIDE SEQUENCE [LARGE SCALE GENOMIC DNA]</scope>
    <source>
        <strain evidence="1 2">1H9</strain>
    </source>
</reference>
<accession>A0A6N8G2Z8</accession>
<dbReference type="RefSeq" id="WP_105219410.1">
    <property type="nucleotide sequence ID" value="NZ_CAWNSU010000035.1"/>
</dbReference>
<dbReference type="Proteomes" id="UP000441797">
    <property type="component" value="Unassembled WGS sequence"/>
</dbReference>
<protein>
    <submittedName>
        <fullName evidence="1">Uncharacterized protein</fullName>
    </submittedName>
</protein>